<reference evidence="2" key="2">
    <citation type="submission" date="2006-01" db="EMBL/GenBank/DDBJ databases">
        <authorList>
            <person name="Genoscope"/>
        </authorList>
    </citation>
    <scope>NUCLEOTIDE SEQUENCE</scope>
</reference>
<keyword evidence="1" id="KW-1133">Transmembrane helix</keyword>
<proteinExistence type="predicted"/>
<organism evidence="2">
    <name type="scientific">Kuenenia stuttgartiensis</name>
    <dbReference type="NCBI Taxonomy" id="174633"/>
    <lineage>
        <taxon>Bacteria</taxon>
        <taxon>Pseudomonadati</taxon>
        <taxon>Planctomycetota</taxon>
        <taxon>Candidatus Brocadiia</taxon>
        <taxon>Candidatus Brocadiales</taxon>
        <taxon>Candidatus Brocadiaceae</taxon>
        <taxon>Candidatus Kuenenia</taxon>
    </lineage>
</organism>
<protein>
    <submittedName>
        <fullName evidence="2">Uncharacterized protein</fullName>
    </submittedName>
</protein>
<evidence type="ECO:0000313" key="4">
    <source>
        <dbReference type="Proteomes" id="UP000501926"/>
    </source>
</evidence>
<accession>Q1PUY4</accession>
<reference evidence="3 4" key="3">
    <citation type="submission" date="2020-02" db="EMBL/GenBank/DDBJ databases">
        <title>Newly sequenced genome of strain CSTR1 showed variability in Candidatus Kuenenia stuttgartiensis genomes.</title>
        <authorList>
            <person name="Ding C."/>
            <person name="Adrian L."/>
        </authorList>
    </citation>
    <scope>NUCLEOTIDE SEQUENCE [LARGE SCALE GENOMIC DNA]</scope>
    <source>
        <strain evidence="3 4">CSTR1</strain>
    </source>
</reference>
<evidence type="ECO:0000313" key="2">
    <source>
        <dbReference type="EMBL" id="CAJ71030.1"/>
    </source>
</evidence>
<evidence type="ECO:0000313" key="3">
    <source>
        <dbReference type="EMBL" id="QII09552.1"/>
    </source>
</evidence>
<dbReference type="EMBL" id="CP049055">
    <property type="protein sequence ID" value="QII09552.1"/>
    <property type="molecule type" value="Genomic_DNA"/>
</dbReference>
<dbReference type="EMBL" id="CT573073">
    <property type="protein sequence ID" value="CAJ71030.1"/>
    <property type="molecule type" value="Genomic_DNA"/>
</dbReference>
<feature type="transmembrane region" description="Helical" evidence="1">
    <location>
        <begin position="7"/>
        <end position="24"/>
    </location>
</feature>
<keyword evidence="1" id="KW-0472">Membrane</keyword>
<dbReference type="AlphaFoldDB" id="Q1PUY4"/>
<evidence type="ECO:0000256" key="1">
    <source>
        <dbReference type="SAM" id="Phobius"/>
    </source>
</evidence>
<gene>
    <name evidence="3" type="ORF">KsCSTR_01720</name>
    <name evidence="2" type="ORF">kustc0285</name>
</gene>
<sequence length="51" mass="6052">MPYNIKYFRGNVHVFLHIFVYYALMENFDSAVFLIKQPIALIEVLIVPCNF</sequence>
<dbReference type="Proteomes" id="UP000501926">
    <property type="component" value="Chromosome"/>
</dbReference>
<reference evidence="2" key="1">
    <citation type="journal article" date="2006" name="Nature">
        <title>Deciphering the evolution and metabolism of an anammox bacterium from a community genome.</title>
        <authorList>
            <person name="Strous M."/>
            <person name="Pelletier E."/>
            <person name="Mangenot S."/>
            <person name="Rattei T."/>
            <person name="Lehner A."/>
            <person name="Taylor M.W."/>
            <person name="Horn M."/>
            <person name="Daims H."/>
            <person name="Bartol-Mavel D."/>
            <person name="Wincker P."/>
            <person name="Barbe V."/>
            <person name="Fonknechten N."/>
            <person name="Vallenet D."/>
            <person name="Segurens B."/>
            <person name="Schenowitz-Truong C."/>
            <person name="Medigue C."/>
            <person name="Collingro A."/>
            <person name="Snel B."/>
            <person name="Dutilh B.E."/>
            <person name="OpDenCamp H.J.M."/>
            <person name="vanDerDrift C."/>
            <person name="Cirpus I."/>
            <person name="vanDePas-Schoonen K.T."/>
            <person name="Harhangi H.R."/>
            <person name="vanNiftrik L."/>
            <person name="Schmid M."/>
            <person name="Keltjens J."/>
            <person name="vanDeVossenberg J."/>
            <person name="Kartal B."/>
            <person name="Meier H."/>
            <person name="Frishman D."/>
            <person name="Huynen M.A."/>
            <person name="Mewes H."/>
            <person name="Weissenbach J."/>
            <person name="Jetten M.S.M."/>
            <person name="Wagner M."/>
            <person name="LePaslier D."/>
        </authorList>
    </citation>
    <scope>NUCLEOTIDE SEQUENCE</scope>
</reference>
<name>Q1PUY4_KUEST</name>
<keyword evidence="1" id="KW-0812">Transmembrane</keyword>